<dbReference type="InterPro" id="IPR012919">
    <property type="entry name" value="SUN_dom"/>
</dbReference>
<feature type="transmembrane region" description="Helical" evidence="5">
    <location>
        <begin position="43"/>
        <end position="59"/>
    </location>
</feature>
<sequence>MTTRDSIRLRHSTGNTSNHAAIIPSSRGTSFGRRAAIQWKSNRGFILMIILGALILFKIRQDQLLIDKKLFIIEERLQEIHNLTKLVNQFGSSVVKKDEFDQKIVQLEKHWKKALDSRIPTNNSLKKADVDSISFSRRDFASFSGGASIIDQFTSPTWSVNHKSQSKKLPFYRGHVKVTGSSPDTILMSDLSVGTCWPFHGMTGTVAIQLSRTIWVDGITIGHVSNALAYDIRTAPKVFELWGLDPTKEDKEGSLLLRSTYRIDSTRNIQEFSVPQDKSKLLSQVLLKIKSNHGNPNVTCVYRVQIHGRAENNVGGNDLNNFTPT</sequence>
<evidence type="ECO:0000313" key="8">
    <source>
        <dbReference type="Proteomes" id="UP000235392"/>
    </source>
</evidence>
<gene>
    <name evidence="7" type="ORF">PCASD_20042</name>
</gene>
<evidence type="ECO:0000259" key="6">
    <source>
        <dbReference type="PROSITE" id="PS51469"/>
    </source>
</evidence>
<evidence type="ECO:0000256" key="5">
    <source>
        <dbReference type="SAM" id="Phobius"/>
    </source>
</evidence>
<dbReference type="InterPro" id="IPR045119">
    <property type="entry name" value="SUN1-5"/>
</dbReference>
<evidence type="ECO:0000256" key="3">
    <source>
        <dbReference type="ARBA" id="ARBA00022989"/>
    </source>
</evidence>
<keyword evidence="2 5" id="KW-0812">Transmembrane</keyword>
<accession>A0A2N5S052</accession>
<dbReference type="PANTHER" id="PTHR12911:SF8">
    <property type="entry name" value="KLAROID PROTEIN-RELATED"/>
    <property type="match status" value="1"/>
</dbReference>
<dbReference type="GO" id="GO:0043495">
    <property type="term" value="F:protein-membrane adaptor activity"/>
    <property type="evidence" value="ECO:0007669"/>
    <property type="project" value="TreeGrafter"/>
</dbReference>
<keyword evidence="3 5" id="KW-1133">Transmembrane helix</keyword>
<dbReference type="Gene3D" id="2.60.120.260">
    <property type="entry name" value="Galactose-binding domain-like"/>
    <property type="match status" value="1"/>
</dbReference>
<organism evidence="7 8">
    <name type="scientific">Puccinia coronata f. sp. avenae</name>
    <dbReference type="NCBI Taxonomy" id="200324"/>
    <lineage>
        <taxon>Eukaryota</taxon>
        <taxon>Fungi</taxon>
        <taxon>Dikarya</taxon>
        <taxon>Basidiomycota</taxon>
        <taxon>Pucciniomycotina</taxon>
        <taxon>Pucciniomycetes</taxon>
        <taxon>Pucciniales</taxon>
        <taxon>Pucciniaceae</taxon>
        <taxon>Puccinia</taxon>
    </lineage>
</organism>
<reference evidence="7 8" key="1">
    <citation type="submission" date="2017-11" db="EMBL/GenBank/DDBJ databases">
        <title>De novo assembly and phasing of dikaryotic genomes from two isolates of Puccinia coronata f. sp. avenae, the causal agent of oat crown rust.</title>
        <authorList>
            <person name="Miller M.E."/>
            <person name="Zhang Y."/>
            <person name="Omidvar V."/>
            <person name="Sperschneider J."/>
            <person name="Schwessinger B."/>
            <person name="Raley C."/>
            <person name="Palmer J.M."/>
            <person name="Garnica D."/>
            <person name="Upadhyaya N."/>
            <person name="Rathjen J."/>
            <person name="Taylor J.M."/>
            <person name="Park R.F."/>
            <person name="Dodds P.N."/>
            <person name="Hirsch C.D."/>
            <person name="Kianian S.F."/>
            <person name="Figueroa M."/>
        </authorList>
    </citation>
    <scope>NUCLEOTIDE SEQUENCE [LARGE SCALE GENOMIC DNA]</scope>
    <source>
        <strain evidence="7">12SD80</strain>
    </source>
</reference>
<dbReference type="Pfam" id="PF07738">
    <property type="entry name" value="Sad1_UNC"/>
    <property type="match status" value="1"/>
</dbReference>
<protein>
    <recommendedName>
        <fullName evidence="6">SUN domain-containing protein</fullName>
    </recommendedName>
</protein>
<comment type="subcellular location">
    <subcellularLocation>
        <location evidence="1">Membrane</location>
    </subcellularLocation>
</comment>
<evidence type="ECO:0000256" key="2">
    <source>
        <dbReference type="ARBA" id="ARBA00022692"/>
    </source>
</evidence>
<keyword evidence="4 5" id="KW-0472">Membrane</keyword>
<dbReference type="GO" id="GO:0034993">
    <property type="term" value="C:meiotic nuclear membrane microtubule tethering complex"/>
    <property type="evidence" value="ECO:0007669"/>
    <property type="project" value="TreeGrafter"/>
</dbReference>
<name>A0A2N5S052_9BASI</name>
<evidence type="ECO:0000313" key="7">
    <source>
        <dbReference type="EMBL" id="PLW06619.1"/>
    </source>
</evidence>
<dbReference type="EMBL" id="PGCI01001202">
    <property type="protein sequence ID" value="PLW06619.1"/>
    <property type="molecule type" value="Genomic_DNA"/>
</dbReference>
<evidence type="ECO:0000256" key="1">
    <source>
        <dbReference type="ARBA" id="ARBA00004370"/>
    </source>
</evidence>
<proteinExistence type="predicted"/>
<comment type="caution">
    <text evidence="7">The sequence shown here is derived from an EMBL/GenBank/DDBJ whole genome shotgun (WGS) entry which is preliminary data.</text>
</comment>
<dbReference type="Proteomes" id="UP000235392">
    <property type="component" value="Unassembled WGS sequence"/>
</dbReference>
<feature type="domain" description="SUN" evidence="6">
    <location>
        <begin position="146"/>
        <end position="311"/>
    </location>
</feature>
<evidence type="ECO:0000256" key="4">
    <source>
        <dbReference type="ARBA" id="ARBA00023136"/>
    </source>
</evidence>
<dbReference type="PROSITE" id="PS51469">
    <property type="entry name" value="SUN"/>
    <property type="match status" value="1"/>
</dbReference>
<dbReference type="PANTHER" id="PTHR12911">
    <property type="entry name" value="SAD1/UNC-84-LIKE PROTEIN-RELATED"/>
    <property type="match status" value="1"/>
</dbReference>
<dbReference type="AlphaFoldDB" id="A0A2N5S052"/>